<feature type="signal peptide" evidence="2">
    <location>
        <begin position="1"/>
        <end position="28"/>
    </location>
</feature>
<name>A0A9D2PAH7_9FIRM</name>
<dbReference type="Proteomes" id="UP000823883">
    <property type="component" value="Unassembled WGS sequence"/>
</dbReference>
<evidence type="ECO:0000256" key="2">
    <source>
        <dbReference type="SAM" id="SignalP"/>
    </source>
</evidence>
<reference evidence="3" key="2">
    <citation type="submission" date="2021-04" db="EMBL/GenBank/DDBJ databases">
        <authorList>
            <person name="Gilroy R."/>
        </authorList>
    </citation>
    <scope>NUCLEOTIDE SEQUENCE</scope>
    <source>
        <strain evidence="3">CHK183-5548</strain>
    </source>
</reference>
<evidence type="ECO:0000256" key="1">
    <source>
        <dbReference type="SAM" id="MobiDB-lite"/>
    </source>
</evidence>
<dbReference type="SUPFAM" id="SSF69360">
    <property type="entry name" value="Cell wall binding repeat"/>
    <property type="match status" value="1"/>
</dbReference>
<dbReference type="Gene3D" id="2.160.20.110">
    <property type="match status" value="1"/>
</dbReference>
<gene>
    <name evidence="3" type="ORF">IAA04_04695</name>
</gene>
<dbReference type="AlphaFoldDB" id="A0A9D2PAH7"/>
<comment type="caution">
    <text evidence="3">The sequence shown here is derived from an EMBL/GenBank/DDBJ whole genome shotgun (WGS) entry which is preliminary data.</text>
</comment>
<reference evidence="3" key="1">
    <citation type="journal article" date="2021" name="PeerJ">
        <title>Extensive microbial diversity within the chicken gut microbiome revealed by metagenomics and culture.</title>
        <authorList>
            <person name="Gilroy R."/>
            <person name="Ravi A."/>
            <person name="Getino M."/>
            <person name="Pursley I."/>
            <person name="Horton D.L."/>
            <person name="Alikhan N.F."/>
            <person name="Baker D."/>
            <person name="Gharbi K."/>
            <person name="Hall N."/>
            <person name="Watson M."/>
            <person name="Adriaenssens E.M."/>
            <person name="Foster-Nyarko E."/>
            <person name="Jarju S."/>
            <person name="Secka A."/>
            <person name="Antonio M."/>
            <person name="Oren A."/>
            <person name="Chaudhuri R.R."/>
            <person name="La Ragione R."/>
            <person name="Hildebrand F."/>
            <person name="Pallen M.J."/>
        </authorList>
    </citation>
    <scope>NUCLEOTIDE SEQUENCE</scope>
    <source>
        <strain evidence="3">CHK183-5548</strain>
    </source>
</reference>
<proteinExistence type="predicted"/>
<feature type="compositionally biased region" description="Gly residues" evidence="1">
    <location>
        <begin position="955"/>
        <end position="965"/>
    </location>
</feature>
<feature type="region of interest" description="Disordered" evidence="1">
    <location>
        <begin position="874"/>
        <end position="965"/>
    </location>
</feature>
<dbReference type="Gene3D" id="2.60.40.1080">
    <property type="match status" value="1"/>
</dbReference>
<evidence type="ECO:0000313" key="4">
    <source>
        <dbReference type="Proteomes" id="UP000823883"/>
    </source>
</evidence>
<feature type="chain" id="PRO_5038898441" evidence="2">
    <location>
        <begin position="29"/>
        <end position="1100"/>
    </location>
</feature>
<dbReference type="Gene3D" id="2.10.270.10">
    <property type="entry name" value="Cholin Binding"/>
    <property type="match status" value="1"/>
</dbReference>
<evidence type="ECO:0000313" key="3">
    <source>
        <dbReference type="EMBL" id="HJC47331.1"/>
    </source>
</evidence>
<protein>
    <submittedName>
        <fullName evidence="3">Peptidase A26</fullName>
    </submittedName>
</protein>
<organism evidence="3 4">
    <name type="scientific">Candidatus Lachnoclostridium pullistercoris</name>
    <dbReference type="NCBI Taxonomy" id="2838632"/>
    <lineage>
        <taxon>Bacteria</taxon>
        <taxon>Bacillati</taxon>
        <taxon>Bacillota</taxon>
        <taxon>Clostridia</taxon>
        <taxon>Lachnospirales</taxon>
        <taxon>Lachnospiraceae</taxon>
    </lineage>
</organism>
<feature type="compositionally biased region" description="Gly residues" evidence="1">
    <location>
        <begin position="937"/>
        <end position="948"/>
    </location>
</feature>
<accession>A0A9D2PAH7</accession>
<dbReference type="EMBL" id="DWWL01000027">
    <property type="protein sequence ID" value="HJC47331.1"/>
    <property type="molecule type" value="Genomic_DNA"/>
</dbReference>
<keyword evidence="2" id="KW-0732">Signal</keyword>
<sequence>MRKNNKYLAAAVFACLILSGAGMVYGQAAEEGGVRLEDEALPEKEWGKTATDSQWEEQKTATAPELAKMAAGKTDIWENWTADYSFLGGKWGDGSEDDPFEIRTAAQLKALPFLASRGMKLQKSDGKGVEGDFSGCHFQLMADLNLDGLDWIPVGCGEDPADPAQNAPGFEGVFHGNGRRISGFFLRNEFPLQGFFGLIKNGTVEDLTVEPAGTVSGLDRAGILAAKAEESVIRGCRAVGEIQGGIFVGGLAGEAVNSVLEDCRADVVLNSGETDSSVGGLAGLAAGSVIVDGEVSTGDNHTSRISGKGTAGGIAAVQRDTRIYNVRVTGTIGGAGTRIVGGVTGKWEGGRLKVARFEGTVGNSGLGGQGRTGTFIGSREKGDYFRYGDQVAYLFADSEEKIAADICGSQIPDDNRYSYEDHIGYFHRGDLYYTLVQESRTREVTEQYFYEELEDGILQIMDQDNNGAFPWELGYTINHFTANEVGRPVRGYLVTIPRIDAAGSVLHEDVAVLEAKGAGAYGKKLDQTRRGAIAAGTPVTVYTSPKNTDTAKYQLEGPPVYQKGGKKLEMSGGAGGEYVFTMPAEDTEISAVYTKVAASVKTDPVSCPISVVQERTGDRKNPVKTTRIYNPEGRLIATYINGELETGTKVQPVFVNALVEENNDVSDPSVKWKVDDPDLIRLLKNDDEDELGYTEKSAAIEVNLEAGFFREITEQAERAQAEGGYRLPIPDAVYGAGGQGGGTAVLTAETRPSASHEGKVRMANCDILVTFQILDRTERALESAALDREFLEFTVTRRLTGSRSQPKETIEVTPPQTLNAVFSPDAFSEREISWSVSDSSLAEVKAGQDRSASVSARSDGAWIRRIMEEDDRIRENDSTARLQGAGEKTGTVTVTGEDRLGNRRSAQCTVKVSFVTDDRTGRSGGGSSGSSSSGSGSSSGGISGGGMGLSSSGPGNLGGEMASGGMTGTWKMDESGFWTFWGEEGLCTAEWAYIQNPYAAEGQPAADWFSFDGSGHMRTGWYQDRTGGWFYLSPVSDGTMGRMVTGWNWIDGCCYYLNPVSDGTKGRLLVSGVTPDGFTVDDAGRWTENGAVQRQTELRS</sequence>